<evidence type="ECO:0000256" key="5">
    <source>
        <dbReference type="ARBA" id="ARBA00022692"/>
    </source>
</evidence>
<keyword evidence="4" id="KW-1134">Transmembrane beta strand</keyword>
<comment type="subcellular location">
    <subcellularLocation>
        <location evidence="1">Cell outer membrane</location>
    </subcellularLocation>
</comment>
<dbReference type="GO" id="GO:0009279">
    <property type="term" value="C:cell outer membrane"/>
    <property type="evidence" value="ECO:0007669"/>
    <property type="project" value="UniProtKB-SubCell"/>
</dbReference>
<dbReference type="GO" id="GO:0015288">
    <property type="term" value="F:porin activity"/>
    <property type="evidence" value="ECO:0007669"/>
    <property type="project" value="TreeGrafter"/>
</dbReference>
<dbReference type="GO" id="GO:1990281">
    <property type="term" value="C:efflux pump complex"/>
    <property type="evidence" value="ECO:0007669"/>
    <property type="project" value="TreeGrafter"/>
</dbReference>
<geneLocation type="plasmid" evidence="9 10">
    <name>pRUNSL04</name>
</geneLocation>
<dbReference type="PANTHER" id="PTHR30026">
    <property type="entry name" value="OUTER MEMBRANE PROTEIN TOLC"/>
    <property type="match status" value="1"/>
</dbReference>
<evidence type="ECO:0000256" key="6">
    <source>
        <dbReference type="ARBA" id="ARBA00023136"/>
    </source>
</evidence>
<accession>A0A7U3ZRX1</accession>
<evidence type="ECO:0000256" key="8">
    <source>
        <dbReference type="SAM" id="SignalP"/>
    </source>
</evidence>
<sequence length="455" mass="51425">MCKKTGTTIGRLVVLAAVFNIFSPWAVAQTTDTLTLSQCVEIALKNNQNIKNKRLDELINQTKIDETRADLYPQLKAKGSYQYYPSVPKSLVSSAILGGPPSEFTYSEFQVPQNIHFAADFSWQVYNPAILAALKISKISKVMSATATKEKLEAVVYDVSATFLNIQINELQADLTRSNIANLKKNVALTTQLFNQGLALRSDADNLNVSIVNLETVLSNQLNGLNQLYYLLKVYMGLPPSFVLCIEKYVQDDKIYIPALETDSSAYAKRSSYLSLKQTGDLLQLQRQSIKAGFLPTVNLIGSFGYSGLNTEFNFLKSYNSKWYPINLIQLNLEIPIFDGYKKRSQLLRNKFELDQNQNTLNYLRNTLQMEQMNAVSTYEKYVKDVEYQIKNLSLANKLYNQKQLEYRNSTASLNDIIAVENTLKSAQANYLNALIKLKLAELDLRKINGQLIKN</sequence>
<feature type="signal peptide" evidence="8">
    <location>
        <begin position="1"/>
        <end position="28"/>
    </location>
</feature>
<organism evidence="9 10">
    <name type="scientific">Runella slithyformis (strain ATCC 29530 / DSM 19594 / LMG 11500 / NCIMB 11436 / LSU 4)</name>
    <dbReference type="NCBI Taxonomy" id="761193"/>
    <lineage>
        <taxon>Bacteria</taxon>
        <taxon>Pseudomonadati</taxon>
        <taxon>Bacteroidota</taxon>
        <taxon>Cytophagia</taxon>
        <taxon>Cytophagales</taxon>
        <taxon>Spirosomataceae</taxon>
        <taxon>Runella</taxon>
    </lineage>
</organism>
<evidence type="ECO:0000256" key="7">
    <source>
        <dbReference type="ARBA" id="ARBA00023237"/>
    </source>
</evidence>
<dbReference type="InterPro" id="IPR051906">
    <property type="entry name" value="TolC-like"/>
</dbReference>
<evidence type="ECO:0000256" key="1">
    <source>
        <dbReference type="ARBA" id="ARBA00004442"/>
    </source>
</evidence>
<reference evidence="10" key="1">
    <citation type="submission" date="2011-06" db="EMBL/GenBank/DDBJ databases">
        <title>The complete genome of plasmid 4 of Runella slithyformis DSM 19594.</title>
        <authorList>
            <consortium name="US DOE Joint Genome Institute (JGI-PGF)"/>
            <person name="Lucas S."/>
            <person name="Han J."/>
            <person name="Lapidus A."/>
            <person name="Bruce D."/>
            <person name="Goodwin L."/>
            <person name="Pitluck S."/>
            <person name="Peters L."/>
            <person name="Kyrpides N."/>
            <person name="Mavromatis K."/>
            <person name="Ivanova N."/>
            <person name="Ovchinnikova G."/>
            <person name="Zhang X."/>
            <person name="Misra M."/>
            <person name="Detter J.C."/>
            <person name="Tapia R."/>
            <person name="Han C."/>
            <person name="Land M."/>
            <person name="Hauser L."/>
            <person name="Markowitz V."/>
            <person name="Cheng J.-F."/>
            <person name="Hugenholtz P."/>
            <person name="Woyke T."/>
            <person name="Wu D."/>
            <person name="Tindall B."/>
            <person name="Faehrich R."/>
            <person name="Brambilla E."/>
            <person name="Klenk H.-P."/>
            <person name="Eisen J.A."/>
        </authorList>
    </citation>
    <scope>NUCLEOTIDE SEQUENCE [LARGE SCALE GENOMIC DNA]</scope>
    <source>
        <strain evidence="10">ATCC 29530 / DSM 19594 / LMG 11500 / NCIMB 11436 / LSU 4</strain>
        <plasmid evidence="10">pRUNSL04</plasmid>
    </source>
</reference>
<dbReference type="KEGG" id="rsi:Runsl_5800"/>
<keyword evidence="7" id="KW-0998">Cell outer membrane</keyword>
<dbReference type="EMBL" id="CP002863">
    <property type="protein sequence ID" value="AEI52208.1"/>
    <property type="molecule type" value="Genomic_DNA"/>
</dbReference>
<evidence type="ECO:0000313" key="10">
    <source>
        <dbReference type="Proteomes" id="UP000000493"/>
    </source>
</evidence>
<dbReference type="PANTHER" id="PTHR30026:SF20">
    <property type="entry name" value="OUTER MEMBRANE PROTEIN TOLC"/>
    <property type="match status" value="1"/>
</dbReference>
<evidence type="ECO:0000256" key="2">
    <source>
        <dbReference type="ARBA" id="ARBA00007613"/>
    </source>
</evidence>
<keyword evidence="6" id="KW-0472">Membrane</keyword>
<gene>
    <name evidence="9" type="ordered locus">Runsl_5800</name>
</gene>
<keyword evidence="9" id="KW-0614">Plasmid</keyword>
<dbReference type="Proteomes" id="UP000000493">
    <property type="component" value="Plasmid pRUNSL04"/>
</dbReference>
<protein>
    <submittedName>
        <fullName evidence="9">Outer membrane efflux protein</fullName>
    </submittedName>
</protein>
<dbReference type="Gene3D" id="1.20.1600.10">
    <property type="entry name" value="Outer membrane efflux proteins (OEP)"/>
    <property type="match status" value="1"/>
</dbReference>
<keyword evidence="3" id="KW-0813">Transport</keyword>
<dbReference type="AlphaFoldDB" id="A0A7U3ZRX1"/>
<evidence type="ECO:0000256" key="4">
    <source>
        <dbReference type="ARBA" id="ARBA00022452"/>
    </source>
</evidence>
<proteinExistence type="inferred from homology"/>
<dbReference type="Pfam" id="PF02321">
    <property type="entry name" value="OEP"/>
    <property type="match status" value="2"/>
</dbReference>
<dbReference type="RefSeq" id="WP_013931320.1">
    <property type="nucleotide sequence ID" value="NC_015705.1"/>
</dbReference>
<dbReference type="SUPFAM" id="SSF56954">
    <property type="entry name" value="Outer membrane efflux proteins (OEP)"/>
    <property type="match status" value="1"/>
</dbReference>
<keyword evidence="8" id="KW-0732">Signal</keyword>
<name>A0A7U3ZRX1_RUNSL</name>
<reference evidence="9 10" key="2">
    <citation type="journal article" date="2012" name="Stand. Genomic Sci.">
        <title>Complete genome sequence of the aquatic bacterium Runella slithyformis type strain (LSU 4(T)).</title>
        <authorList>
            <person name="Copeland A."/>
            <person name="Zhang X."/>
            <person name="Misra M."/>
            <person name="Lapidus A."/>
            <person name="Nolan M."/>
            <person name="Lucas S."/>
            <person name="Deshpande S."/>
            <person name="Cheng J.F."/>
            <person name="Tapia R."/>
            <person name="Goodwin L.A."/>
            <person name="Pitluck S."/>
            <person name="Liolios K."/>
            <person name="Pagani I."/>
            <person name="Ivanova N."/>
            <person name="Mikhailova N."/>
            <person name="Pati A."/>
            <person name="Chen A."/>
            <person name="Palaniappan K."/>
            <person name="Land M."/>
            <person name="Hauser L."/>
            <person name="Pan C."/>
            <person name="Jeffries C.D."/>
            <person name="Detter J.C."/>
            <person name="Brambilla E.M."/>
            <person name="Rohde M."/>
            <person name="Djao O.D."/>
            <person name="Goker M."/>
            <person name="Sikorski J."/>
            <person name="Tindall B.J."/>
            <person name="Woyke T."/>
            <person name="Bristow J."/>
            <person name="Eisen J.A."/>
            <person name="Markowitz V."/>
            <person name="Hugenholtz P."/>
            <person name="Kyrpides N.C."/>
            <person name="Klenk H.P."/>
            <person name="Mavromatis K."/>
        </authorList>
    </citation>
    <scope>NUCLEOTIDE SEQUENCE [LARGE SCALE GENOMIC DNA]</scope>
    <source>
        <strain evidence="10">ATCC 29530 / DSM 19594 / LMG 11500 / NCIMB 11436 / LSU 4</strain>
    </source>
</reference>
<evidence type="ECO:0000313" key="9">
    <source>
        <dbReference type="EMBL" id="AEI52208.1"/>
    </source>
</evidence>
<keyword evidence="5" id="KW-0812">Transmembrane</keyword>
<feature type="chain" id="PRO_5030963867" evidence="8">
    <location>
        <begin position="29"/>
        <end position="455"/>
    </location>
</feature>
<keyword evidence="10" id="KW-1185">Reference proteome</keyword>
<evidence type="ECO:0000256" key="3">
    <source>
        <dbReference type="ARBA" id="ARBA00022448"/>
    </source>
</evidence>
<comment type="similarity">
    <text evidence="2">Belongs to the outer membrane factor (OMF) (TC 1.B.17) family.</text>
</comment>
<dbReference type="InterPro" id="IPR003423">
    <property type="entry name" value="OMP_efflux"/>
</dbReference>
<dbReference type="GO" id="GO:0015562">
    <property type="term" value="F:efflux transmembrane transporter activity"/>
    <property type="evidence" value="ECO:0007669"/>
    <property type="project" value="InterPro"/>
</dbReference>